<dbReference type="InterPro" id="IPR013083">
    <property type="entry name" value="Znf_RING/FYVE/PHD"/>
</dbReference>
<dbReference type="InterPro" id="IPR042011">
    <property type="entry name" value="ATX3/4/5_PHD"/>
</dbReference>
<dbReference type="PROSITE" id="PS51566">
    <property type="entry name" value="SAM_MT43_TRX_MLL"/>
    <property type="match status" value="1"/>
</dbReference>
<dbReference type="RefSeq" id="XP_004494815.1">
    <property type="nucleotide sequence ID" value="XM_004494758.3"/>
</dbReference>
<reference evidence="20" key="1">
    <citation type="journal article" date="2013" name="Nat. Biotechnol.">
        <title>Draft genome sequence of chickpea (Cicer arietinum) provides a resource for trait improvement.</title>
        <authorList>
            <person name="Varshney R.K."/>
            <person name="Song C."/>
            <person name="Saxena R.K."/>
            <person name="Azam S."/>
            <person name="Yu S."/>
            <person name="Sharpe A.G."/>
            <person name="Cannon S."/>
            <person name="Baek J."/>
            <person name="Rosen B.D."/>
            <person name="Tar'an B."/>
            <person name="Millan T."/>
            <person name="Zhang X."/>
            <person name="Ramsay L.D."/>
            <person name="Iwata A."/>
            <person name="Wang Y."/>
            <person name="Nelson W."/>
            <person name="Farmer A.D."/>
            <person name="Gaur P.M."/>
            <person name="Soderlund C."/>
            <person name="Penmetsa R.V."/>
            <person name="Xu C."/>
            <person name="Bharti A.K."/>
            <person name="He W."/>
            <person name="Winter P."/>
            <person name="Zhao S."/>
            <person name="Hane J.K."/>
            <person name="Carrasquilla-Garcia N."/>
            <person name="Condie J.A."/>
            <person name="Upadhyaya H.D."/>
            <person name="Luo M.C."/>
            <person name="Thudi M."/>
            <person name="Gowda C.L."/>
            <person name="Singh N.P."/>
            <person name="Lichtenzveig J."/>
            <person name="Gali K.K."/>
            <person name="Rubio J."/>
            <person name="Nadarajan N."/>
            <person name="Dolezel J."/>
            <person name="Bansal K.C."/>
            <person name="Xu X."/>
            <person name="Edwards D."/>
            <person name="Zhang G."/>
            <person name="Kahl G."/>
            <person name="Gil J."/>
            <person name="Singh K.B."/>
            <person name="Datta S.K."/>
            <person name="Jackson S.A."/>
            <person name="Wang J."/>
            <person name="Cook D.R."/>
        </authorList>
    </citation>
    <scope>NUCLEOTIDE SEQUENCE [LARGE SCALE GENOMIC DNA]</scope>
    <source>
        <strain evidence="20">cv. CDC Frontier</strain>
    </source>
</reference>
<evidence type="ECO:0000256" key="10">
    <source>
        <dbReference type="ARBA" id="ARBA00023242"/>
    </source>
</evidence>
<evidence type="ECO:0000256" key="8">
    <source>
        <dbReference type="ARBA" id="ARBA00022833"/>
    </source>
</evidence>
<feature type="domain" description="Post-SET" evidence="18">
    <location>
        <begin position="979"/>
        <end position="995"/>
    </location>
</feature>
<evidence type="ECO:0000256" key="9">
    <source>
        <dbReference type="ARBA" id="ARBA00022853"/>
    </source>
</evidence>
<dbReference type="PROSITE" id="PS51805">
    <property type="entry name" value="EPHD"/>
    <property type="match status" value="1"/>
</dbReference>
<feature type="coiled-coil region" evidence="14">
    <location>
        <begin position="4"/>
        <end position="37"/>
    </location>
</feature>
<feature type="domain" description="SET" evidence="16">
    <location>
        <begin position="853"/>
        <end position="970"/>
    </location>
</feature>
<evidence type="ECO:0000256" key="13">
    <source>
        <dbReference type="PROSITE-ProRule" id="PRU00146"/>
    </source>
</evidence>
<evidence type="ECO:0000313" key="21">
    <source>
        <dbReference type="RefSeq" id="XP_004494815.1"/>
    </source>
</evidence>
<dbReference type="PaxDb" id="3827-XP_004494815.1"/>
<dbReference type="InterPro" id="IPR011011">
    <property type="entry name" value="Znf_FYVE_PHD"/>
</dbReference>
<dbReference type="InterPro" id="IPR019787">
    <property type="entry name" value="Znf_PHD-finger"/>
</dbReference>
<feature type="domain" description="PWWP" evidence="17">
    <location>
        <begin position="211"/>
        <end position="280"/>
    </location>
</feature>
<dbReference type="SMART" id="SM00508">
    <property type="entry name" value="PostSET"/>
    <property type="match status" value="1"/>
</dbReference>
<evidence type="ECO:0000256" key="3">
    <source>
        <dbReference type="ARBA" id="ARBA00022679"/>
    </source>
</evidence>
<dbReference type="SUPFAM" id="SSF82199">
    <property type="entry name" value="SET domain"/>
    <property type="match status" value="1"/>
</dbReference>
<dbReference type="GO" id="GO:0032259">
    <property type="term" value="P:methylation"/>
    <property type="evidence" value="ECO:0007669"/>
    <property type="project" value="UniProtKB-KW"/>
</dbReference>
<keyword evidence="2" id="KW-0489">Methyltransferase</keyword>
<dbReference type="Proteomes" id="UP000087171">
    <property type="component" value="Chromosome Ca3"/>
</dbReference>
<dbReference type="STRING" id="3827.A0A1S2XUV8"/>
<evidence type="ECO:0000256" key="2">
    <source>
        <dbReference type="ARBA" id="ARBA00022603"/>
    </source>
</evidence>
<keyword evidence="7 13" id="KW-0863">Zinc-finger</keyword>
<reference evidence="21" key="2">
    <citation type="submission" date="2025-08" db="UniProtKB">
        <authorList>
            <consortium name="RefSeq"/>
        </authorList>
    </citation>
    <scope>IDENTIFICATION</scope>
    <source>
        <tissue evidence="21">Etiolated seedlings</tissue>
    </source>
</reference>
<dbReference type="CDD" id="cd15517">
    <property type="entry name" value="PHD_TCF19_like"/>
    <property type="match status" value="1"/>
</dbReference>
<protein>
    <submittedName>
        <fullName evidence="21">Histone-lysine N-methyltransferase ATX3-like</fullName>
    </submittedName>
</protein>
<dbReference type="OrthoDB" id="308383at2759"/>
<dbReference type="SUPFAM" id="SSF57903">
    <property type="entry name" value="FYVE/PHD zinc finger"/>
    <property type="match status" value="2"/>
</dbReference>
<dbReference type="PROSITE" id="PS50016">
    <property type="entry name" value="ZF_PHD_2"/>
    <property type="match status" value="2"/>
</dbReference>
<feature type="domain" description="PHD-type" evidence="15">
    <location>
        <begin position="564"/>
        <end position="615"/>
    </location>
</feature>
<evidence type="ECO:0000259" key="15">
    <source>
        <dbReference type="PROSITE" id="PS50016"/>
    </source>
</evidence>
<dbReference type="Gene3D" id="2.30.30.140">
    <property type="match status" value="1"/>
</dbReference>
<accession>A0A1S2XUV8</accession>
<dbReference type="Gene3D" id="2.170.270.10">
    <property type="entry name" value="SET domain"/>
    <property type="match status" value="1"/>
</dbReference>
<keyword evidence="5" id="KW-0479">Metal-binding</keyword>
<dbReference type="eggNOG" id="KOG1080">
    <property type="taxonomic scope" value="Eukaryota"/>
</dbReference>
<dbReference type="FunFam" id="2.170.270.10:FF:000058">
    <property type="entry name" value="Histone-lysine N-methyltransferase"/>
    <property type="match status" value="1"/>
</dbReference>
<proteinExistence type="predicted"/>
<keyword evidence="6" id="KW-0677">Repeat</keyword>
<dbReference type="GO" id="GO:0048188">
    <property type="term" value="C:Set1C/COMPASS complex"/>
    <property type="evidence" value="ECO:0007669"/>
    <property type="project" value="UniProtKB-ARBA"/>
</dbReference>
<evidence type="ECO:0000259" key="17">
    <source>
        <dbReference type="PROSITE" id="PS50812"/>
    </source>
</evidence>
<evidence type="ECO:0000256" key="1">
    <source>
        <dbReference type="ARBA" id="ARBA00004123"/>
    </source>
</evidence>
<dbReference type="PROSITE" id="PS01359">
    <property type="entry name" value="ZF_PHD_1"/>
    <property type="match status" value="1"/>
</dbReference>
<dbReference type="KEGG" id="cam:101508120"/>
<dbReference type="SMART" id="SM00249">
    <property type="entry name" value="PHD"/>
    <property type="match status" value="3"/>
</dbReference>
<keyword evidence="14" id="KW-0175">Coiled coil</keyword>
<dbReference type="Pfam" id="PF00628">
    <property type="entry name" value="PHD"/>
    <property type="match status" value="1"/>
</dbReference>
<comment type="subcellular location">
    <subcellularLocation>
        <location evidence="1">Nucleus</location>
    </subcellularLocation>
</comment>
<dbReference type="InterPro" id="IPR046341">
    <property type="entry name" value="SET_dom_sf"/>
</dbReference>
<dbReference type="FunFam" id="3.30.40.10:FF:000464">
    <property type="entry name" value="Histone-lysine N-methyltransferase"/>
    <property type="match status" value="1"/>
</dbReference>
<name>A0A1S2XUV8_CICAR</name>
<dbReference type="InterPro" id="IPR001214">
    <property type="entry name" value="SET_dom"/>
</dbReference>
<keyword evidence="8" id="KW-0862">Zinc</keyword>
<dbReference type="InterPro" id="IPR034732">
    <property type="entry name" value="EPHD"/>
</dbReference>
<keyword evidence="4" id="KW-0949">S-adenosyl-L-methionine</keyword>
<evidence type="ECO:0000259" key="16">
    <source>
        <dbReference type="PROSITE" id="PS50280"/>
    </source>
</evidence>
<comment type="catalytic activity">
    <reaction evidence="11">
        <text>L-lysyl-[histone] + S-adenosyl-L-methionine = N(6)-methyl-L-lysyl-[histone] + S-adenosyl-L-homocysteine + H(+)</text>
        <dbReference type="Rhea" id="RHEA:10024"/>
        <dbReference type="Rhea" id="RHEA-COMP:9845"/>
        <dbReference type="Rhea" id="RHEA-COMP:9846"/>
        <dbReference type="ChEBI" id="CHEBI:15378"/>
        <dbReference type="ChEBI" id="CHEBI:29969"/>
        <dbReference type="ChEBI" id="CHEBI:57856"/>
        <dbReference type="ChEBI" id="CHEBI:59789"/>
        <dbReference type="ChEBI" id="CHEBI:61929"/>
    </reaction>
</comment>
<dbReference type="Pfam" id="PF00856">
    <property type="entry name" value="SET"/>
    <property type="match status" value="1"/>
</dbReference>
<organism evidence="20 21">
    <name type="scientific">Cicer arietinum</name>
    <name type="common">Chickpea</name>
    <name type="synonym">Garbanzo</name>
    <dbReference type="NCBI Taxonomy" id="3827"/>
    <lineage>
        <taxon>Eukaryota</taxon>
        <taxon>Viridiplantae</taxon>
        <taxon>Streptophyta</taxon>
        <taxon>Embryophyta</taxon>
        <taxon>Tracheophyta</taxon>
        <taxon>Spermatophyta</taxon>
        <taxon>Magnoliopsida</taxon>
        <taxon>eudicotyledons</taxon>
        <taxon>Gunneridae</taxon>
        <taxon>Pentapetalae</taxon>
        <taxon>rosids</taxon>
        <taxon>fabids</taxon>
        <taxon>Fabales</taxon>
        <taxon>Fabaceae</taxon>
        <taxon>Papilionoideae</taxon>
        <taxon>50 kb inversion clade</taxon>
        <taxon>NPAAA clade</taxon>
        <taxon>Hologalegina</taxon>
        <taxon>IRL clade</taxon>
        <taxon>Cicereae</taxon>
        <taxon>Cicer</taxon>
    </lineage>
</organism>
<dbReference type="PROSITE" id="PS50868">
    <property type="entry name" value="POST_SET"/>
    <property type="match status" value="1"/>
</dbReference>
<dbReference type="InterPro" id="IPR019786">
    <property type="entry name" value="Zinc_finger_PHD-type_CS"/>
</dbReference>
<dbReference type="CDD" id="cd15495">
    <property type="entry name" value="PHD_ATX3_4_5_like"/>
    <property type="match status" value="1"/>
</dbReference>
<dbReference type="PROSITE" id="PS50812">
    <property type="entry name" value="PWWP"/>
    <property type="match status" value="1"/>
</dbReference>
<dbReference type="InterPro" id="IPR050701">
    <property type="entry name" value="Histone_Mod_Regulator"/>
</dbReference>
<dbReference type="GeneID" id="101508120"/>
<dbReference type="SUPFAM" id="SSF63748">
    <property type="entry name" value="Tudor/PWWP/MBT"/>
    <property type="match status" value="1"/>
</dbReference>
<gene>
    <name evidence="21" type="primary">LOC101508120</name>
</gene>
<dbReference type="InterPro" id="IPR000313">
    <property type="entry name" value="PWWP_dom"/>
</dbReference>
<dbReference type="InterPro" id="IPR025780">
    <property type="entry name" value="Hist-Lys_N-MeTrfase_ATX"/>
</dbReference>
<dbReference type="PROSITE" id="PS50280">
    <property type="entry name" value="SET"/>
    <property type="match status" value="1"/>
</dbReference>
<evidence type="ECO:0000256" key="7">
    <source>
        <dbReference type="ARBA" id="ARBA00022771"/>
    </source>
</evidence>
<dbReference type="InterPro" id="IPR001965">
    <property type="entry name" value="Znf_PHD"/>
</dbReference>
<evidence type="ECO:0000259" key="19">
    <source>
        <dbReference type="PROSITE" id="PS51805"/>
    </source>
</evidence>
<evidence type="ECO:0000313" key="20">
    <source>
        <dbReference type="Proteomes" id="UP000087171"/>
    </source>
</evidence>
<dbReference type="PANTHER" id="PTHR13793:SF92">
    <property type="entry name" value="HISTONE-LYSINE N-METHYLTRANSFERASE ATX3"/>
    <property type="match status" value="1"/>
</dbReference>
<keyword evidence="20" id="KW-1185">Reference proteome</keyword>
<evidence type="ECO:0000256" key="11">
    <source>
        <dbReference type="ARBA" id="ARBA00052314"/>
    </source>
</evidence>
<evidence type="ECO:0000256" key="5">
    <source>
        <dbReference type="ARBA" id="ARBA00022723"/>
    </source>
</evidence>
<dbReference type="Pfam" id="PF13831">
    <property type="entry name" value="PHD_2"/>
    <property type="match status" value="1"/>
</dbReference>
<feature type="domain" description="PHD-type" evidence="19">
    <location>
        <begin position="618"/>
        <end position="733"/>
    </location>
</feature>
<dbReference type="CDD" id="cd10518">
    <property type="entry name" value="SET_SETD1-like"/>
    <property type="match status" value="1"/>
</dbReference>
<keyword evidence="3" id="KW-0808">Transferase</keyword>
<dbReference type="GO" id="GO:0008168">
    <property type="term" value="F:methyltransferase activity"/>
    <property type="evidence" value="ECO:0007669"/>
    <property type="project" value="UniProtKB-KW"/>
</dbReference>
<sequence length="995" mass="112429">MIIKHSLKAELQNLKRCKHEEEEKDRLNSAIQKKQKVNGVDSIANSEDLNIFFVSGSGEGLNCGGGGEVHSNSTSVELNGGSAKAPPLLRSSRGRVQMLPSKFNDSVLLDTWKNTNRRIKISELGFEGDNGSRDTEMRILNKGKENKCDSKQEIDYGFDEFNYEKHAESFKSIKTTVKGSRLLLVKKESENGLVEKAKKGKKIFKLEDFHLGDIVWAKCGKSYPAWPAVVIDPILHAPQSVLSCCVPGAICVMFFGYSKNGKQRDYAWAKQGMVFPFLEFMDRFQGQIRLYKSKQSDFHKAMEEAMLAEDGILDPHFRTEQIVEGAGSCADQEHCYKDQDAKSCFGCGLTLPCKTMKKTKDSSCATQHYCKPCAKLLKSKQYCGICKKIWHHSDGGDWVCCDGCNVWVHAECDKISSKLFKDLENIDYYCPDCKGKLDCKLSASQTYKSKNKSVENNRKPAVPEELVVVCNDMKGIYFPKLHLVMCKCGMCGSRKQALAEWERHAGCRAKKWKHSVKLESTMQPLMKWITEHNSQAGISMQLDQKRVLSFLQEKYEPVYATWTTERCAICRWVEDWEDNKIIICNRCQVAVHQECYGAMNVKDFTSWVCRVCETPEVERECCLCPVKGGALKPTDVELLWVHVTCAWFRPEVVFRNHEAMEPASGILKIPPNLFLKTCVICKQSHGSCTSCCKCATYFHVMCASRMGYSMELRSTVKKGTQITKTLIYCAVHRVPNPDSVVVVHTPLGVFSPRTSLQNHKGCLRGSKLISSDNTELLEPSTSEGYEVEPLSAARCRVYRRSPNKKDDTPIIHLLGGPNLHSLSEITQLNSNKDAGVFSSFKERLHHLQKTENCRVCLGKSAIQGWGLFARRDLQEGEMVIEYRGEQVRRSVADLREAKYRSEGKACYLFKISEEVVIDATDKGNIARLINHSCMPNCFARIMCLGDQESQIVLIAKTNISAGEELTYDYLFDPDERDELKVPCHCRAPNCRKFMN</sequence>
<dbReference type="GO" id="GO:0006357">
    <property type="term" value="P:regulation of transcription by RNA polymerase II"/>
    <property type="evidence" value="ECO:0007669"/>
    <property type="project" value="TreeGrafter"/>
</dbReference>
<evidence type="ECO:0000256" key="6">
    <source>
        <dbReference type="ARBA" id="ARBA00022737"/>
    </source>
</evidence>
<comment type="function">
    <text evidence="12">Histone methyltransferase.</text>
</comment>
<evidence type="ECO:0000256" key="12">
    <source>
        <dbReference type="ARBA" id="ARBA00054897"/>
    </source>
</evidence>
<dbReference type="InterPro" id="IPR003616">
    <property type="entry name" value="Post-SET_dom"/>
</dbReference>
<dbReference type="CDD" id="cd20143">
    <property type="entry name" value="PWWP_AtATX3-like"/>
    <property type="match status" value="1"/>
</dbReference>
<feature type="domain" description="PHD-type" evidence="15">
    <location>
        <begin position="380"/>
        <end position="436"/>
    </location>
</feature>
<evidence type="ECO:0000256" key="14">
    <source>
        <dbReference type="SAM" id="Coils"/>
    </source>
</evidence>
<keyword evidence="9" id="KW-0156">Chromatin regulator</keyword>
<dbReference type="GO" id="GO:0008270">
    <property type="term" value="F:zinc ion binding"/>
    <property type="evidence" value="ECO:0007669"/>
    <property type="project" value="UniProtKB-KW"/>
</dbReference>
<keyword evidence="10" id="KW-0539">Nucleus</keyword>
<evidence type="ECO:0000256" key="4">
    <source>
        <dbReference type="ARBA" id="ARBA00022691"/>
    </source>
</evidence>
<dbReference type="SMART" id="SM00317">
    <property type="entry name" value="SET"/>
    <property type="match status" value="1"/>
</dbReference>
<dbReference type="PANTHER" id="PTHR13793">
    <property type="entry name" value="PHD FINGER PROTEINS"/>
    <property type="match status" value="1"/>
</dbReference>
<dbReference type="AlphaFoldDB" id="A0A1S2XUV8"/>
<dbReference type="Gene3D" id="3.30.40.10">
    <property type="entry name" value="Zinc/RING finger domain, C3HC4 (zinc finger)"/>
    <property type="match status" value="3"/>
</dbReference>
<dbReference type="Pfam" id="PF00855">
    <property type="entry name" value="PWWP"/>
    <property type="match status" value="1"/>
</dbReference>
<dbReference type="SMART" id="SM00293">
    <property type="entry name" value="PWWP"/>
    <property type="match status" value="1"/>
</dbReference>
<dbReference type="Pfam" id="PF13832">
    <property type="entry name" value="zf-HC5HC2H_2"/>
    <property type="match status" value="1"/>
</dbReference>
<dbReference type="GO" id="GO:0006325">
    <property type="term" value="P:chromatin organization"/>
    <property type="evidence" value="ECO:0007669"/>
    <property type="project" value="UniProtKB-KW"/>
</dbReference>
<evidence type="ECO:0000259" key="18">
    <source>
        <dbReference type="PROSITE" id="PS50868"/>
    </source>
</evidence>